<gene>
    <name evidence="3" type="ORF">SPI_04764</name>
</gene>
<feature type="region of interest" description="Disordered" evidence="1">
    <location>
        <begin position="1"/>
        <end position="24"/>
    </location>
</feature>
<dbReference type="PANTHER" id="PTHR42080">
    <property type="entry name" value="SRR1 DOMAIN-CONTAINING PROTEIN"/>
    <property type="match status" value="1"/>
</dbReference>
<protein>
    <recommendedName>
        <fullName evidence="2">SRR1-like domain-containing protein</fullName>
    </recommendedName>
</protein>
<evidence type="ECO:0000313" key="3">
    <source>
        <dbReference type="EMBL" id="OAA61905.1"/>
    </source>
</evidence>
<feature type="region of interest" description="Disordered" evidence="1">
    <location>
        <begin position="49"/>
        <end position="68"/>
    </location>
</feature>
<evidence type="ECO:0000256" key="1">
    <source>
        <dbReference type="SAM" id="MobiDB-lite"/>
    </source>
</evidence>
<dbReference type="InterPro" id="IPR012942">
    <property type="entry name" value="SRR1-like"/>
</dbReference>
<evidence type="ECO:0000259" key="2">
    <source>
        <dbReference type="Pfam" id="PF07985"/>
    </source>
</evidence>
<organism evidence="3 4">
    <name type="scientific">Niveomyces insectorum RCEF 264</name>
    <dbReference type="NCBI Taxonomy" id="1081102"/>
    <lineage>
        <taxon>Eukaryota</taxon>
        <taxon>Fungi</taxon>
        <taxon>Dikarya</taxon>
        <taxon>Ascomycota</taxon>
        <taxon>Pezizomycotina</taxon>
        <taxon>Sordariomycetes</taxon>
        <taxon>Hypocreomycetidae</taxon>
        <taxon>Hypocreales</taxon>
        <taxon>Cordycipitaceae</taxon>
        <taxon>Niveomyces</taxon>
    </lineage>
</organism>
<dbReference type="AlphaFoldDB" id="A0A167UTU6"/>
<dbReference type="OrthoDB" id="5318346at2759"/>
<dbReference type="Pfam" id="PF07985">
    <property type="entry name" value="SRR1"/>
    <property type="match status" value="1"/>
</dbReference>
<keyword evidence="4" id="KW-1185">Reference proteome</keyword>
<name>A0A167UTU6_9HYPO</name>
<evidence type="ECO:0000313" key="4">
    <source>
        <dbReference type="Proteomes" id="UP000076874"/>
    </source>
</evidence>
<accession>A0A167UTU6</accession>
<dbReference type="Proteomes" id="UP000076874">
    <property type="component" value="Unassembled WGS sequence"/>
</dbReference>
<dbReference type="PANTHER" id="PTHR42080:SF1">
    <property type="entry name" value="SRR1-LIKE DOMAIN-CONTAINING PROTEIN"/>
    <property type="match status" value="1"/>
</dbReference>
<comment type="caution">
    <text evidence="3">The sequence shown here is derived from an EMBL/GenBank/DDBJ whole genome shotgun (WGS) entry which is preliminary data.</text>
</comment>
<sequence length="288" mass="31262">MASPTSPASLDAVRNGGDEEDTPWTFVAGRKGRRKGRCAVDTALRFHAHAAGSQPGQRKAAAPAAPAADTIQQSVEHIRTDHARIAAKWRGQPSCRRLEERIAAAARLHATVTQAVCLGAGSFGGPLDGGEHVRRAHVQTAAFLLIVDMLRQHCNATIPCFFQEPLYTEADCLYLRSLGHSVIEAPAASHMITRSTLVFAIHLPTRGYLDCLARSPPAMLIGTSYGCYEGLPQFAESRASQMLDNLRDVDATFDGFAFPREEHDHCFSDTWIYWRPAEAAVSVTGEPG</sequence>
<reference evidence="3 4" key="1">
    <citation type="journal article" date="2016" name="Genome Biol. Evol.">
        <title>Divergent and convergent evolution of fungal pathogenicity.</title>
        <authorList>
            <person name="Shang Y."/>
            <person name="Xiao G."/>
            <person name="Zheng P."/>
            <person name="Cen K."/>
            <person name="Zhan S."/>
            <person name="Wang C."/>
        </authorList>
    </citation>
    <scope>NUCLEOTIDE SEQUENCE [LARGE SCALE GENOMIC DNA]</scope>
    <source>
        <strain evidence="3 4">RCEF 264</strain>
    </source>
</reference>
<proteinExistence type="predicted"/>
<feature type="domain" description="SRR1-like" evidence="2">
    <location>
        <begin position="106"/>
        <end position="274"/>
    </location>
</feature>
<dbReference type="EMBL" id="AZHD01000007">
    <property type="protein sequence ID" value="OAA61905.1"/>
    <property type="molecule type" value="Genomic_DNA"/>
</dbReference>